<dbReference type="FunFam" id="2.10.25.10:FF:000002">
    <property type="entry name" value="Latent-transforming growth factor beta-binding protein 3"/>
    <property type="match status" value="1"/>
</dbReference>
<reference evidence="13" key="1">
    <citation type="submission" date="2025-08" db="UniProtKB">
        <authorList>
            <consortium name="Ensembl"/>
        </authorList>
    </citation>
    <scope>IDENTIFICATION</scope>
</reference>
<dbReference type="PROSITE" id="PS50221">
    <property type="entry name" value="GAIN_B"/>
    <property type="match status" value="1"/>
</dbReference>
<dbReference type="GO" id="GO:0007166">
    <property type="term" value="P:cell surface receptor signaling pathway"/>
    <property type="evidence" value="ECO:0007669"/>
    <property type="project" value="InterPro"/>
</dbReference>
<feature type="transmembrane region" description="Helical" evidence="9">
    <location>
        <begin position="537"/>
        <end position="556"/>
    </location>
</feature>
<dbReference type="GO" id="GO:0005509">
    <property type="term" value="F:calcium ion binding"/>
    <property type="evidence" value="ECO:0007669"/>
    <property type="project" value="InterPro"/>
</dbReference>
<dbReference type="InterPro" id="IPR000203">
    <property type="entry name" value="GPS"/>
</dbReference>
<proteinExistence type="predicted"/>
<feature type="transmembrane region" description="Helical" evidence="9">
    <location>
        <begin position="568"/>
        <end position="587"/>
    </location>
</feature>
<dbReference type="Gene3D" id="2.10.25.10">
    <property type="entry name" value="Laminin"/>
    <property type="match status" value="3"/>
</dbReference>
<evidence type="ECO:0000313" key="13">
    <source>
        <dbReference type="Ensembl" id="ENSHCOP00000003972.1"/>
    </source>
</evidence>
<feature type="transmembrane region" description="Helical" evidence="9">
    <location>
        <begin position="497"/>
        <end position="516"/>
    </location>
</feature>
<dbReference type="SMART" id="SM00179">
    <property type="entry name" value="EGF_CA"/>
    <property type="match status" value="2"/>
</dbReference>
<dbReference type="Proteomes" id="UP000264820">
    <property type="component" value="Unplaced"/>
</dbReference>
<dbReference type="AlphaFoldDB" id="A0A3Q2XJF8"/>
<dbReference type="InterPro" id="IPR001881">
    <property type="entry name" value="EGF-like_Ca-bd_dom"/>
</dbReference>
<dbReference type="GO" id="GO:0005886">
    <property type="term" value="C:plasma membrane"/>
    <property type="evidence" value="ECO:0007669"/>
    <property type="project" value="UniProtKB-SubCell"/>
</dbReference>
<dbReference type="PANTHER" id="PTHR12011">
    <property type="entry name" value="ADHESION G-PROTEIN COUPLED RECEPTOR"/>
    <property type="match status" value="1"/>
</dbReference>
<dbReference type="InterPro" id="IPR046338">
    <property type="entry name" value="GAIN_dom_sf"/>
</dbReference>
<keyword evidence="5 9" id="KW-1133">Transmembrane helix</keyword>
<dbReference type="PROSITE" id="PS00010">
    <property type="entry name" value="ASX_HYDROXYL"/>
    <property type="match status" value="2"/>
</dbReference>
<evidence type="ECO:0000259" key="12">
    <source>
        <dbReference type="PROSITE" id="PS50261"/>
    </source>
</evidence>
<dbReference type="InterPro" id="IPR000152">
    <property type="entry name" value="EGF-type_Asp/Asn_hydroxyl_site"/>
</dbReference>
<feature type="domain" description="EGF-like" evidence="10">
    <location>
        <begin position="19"/>
        <end position="55"/>
    </location>
</feature>
<evidence type="ECO:0000256" key="7">
    <source>
        <dbReference type="ARBA" id="ARBA00023157"/>
    </source>
</evidence>
<dbReference type="CDD" id="cd00054">
    <property type="entry name" value="EGF_CA"/>
    <property type="match status" value="2"/>
</dbReference>
<dbReference type="Gene3D" id="2.60.220.50">
    <property type="match status" value="1"/>
</dbReference>
<dbReference type="PROSITE" id="PS01187">
    <property type="entry name" value="EGF_CA"/>
    <property type="match status" value="1"/>
</dbReference>
<dbReference type="Pfam" id="PF00002">
    <property type="entry name" value="7tm_2"/>
    <property type="match status" value="1"/>
</dbReference>
<dbReference type="PROSITE" id="PS50026">
    <property type="entry name" value="EGF_3"/>
    <property type="match status" value="2"/>
</dbReference>
<evidence type="ECO:0000256" key="6">
    <source>
        <dbReference type="ARBA" id="ARBA00023136"/>
    </source>
</evidence>
<comment type="caution">
    <text evidence="8">Lacks conserved residue(s) required for the propagation of feature annotation.</text>
</comment>
<dbReference type="SMART" id="SM00181">
    <property type="entry name" value="EGF"/>
    <property type="match status" value="2"/>
</dbReference>
<dbReference type="GeneTree" id="ENSGT00940000163334"/>
<evidence type="ECO:0000256" key="2">
    <source>
        <dbReference type="ARBA" id="ARBA00022475"/>
    </source>
</evidence>
<evidence type="ECO:0000256" key="8">
    <source>
        <dbReference type="PROSITE-ProRule" id="PRU00076"/>
    </source>
</evidence>
<feature type="transmembrane region" description="Helical" evidence="9">
    <location>
        <begin position="434"/>
        <end position="457"/>
    </location>
</feature>
<keyword evidence="6 9" id="KW-0472">Membrane</keyword>
<evidence type="ECO:0000259" key="11">
    <source>
        <dbReference type="PROSITE" id="PS50221"/>
    </source>
</evidence>
<feature type="domain" description="EGF-like" evidence="10">
    <location>
        <begin position="130"/>
        <end position="168"/>
    </location>
</feature>
<dbReference type="Pfam" id="PF07645">
    <property type="entry name" value="EGF_CA"/>
    <property type="match status" value="2"/>
</dbReference>
<protein>
    <submittedName>
        <fullName evidence="13">Adhesion G protein-coupled receptor E8</fullName>
    </submittedName>
</protein>
<keyword evidence="14" id="KW-1185">Reference proteome</keyword>
<name>A0A3Q2XJF8_HIPCM</name>
<dbReference type="SMART" id="SM00303">
    <property type="entry name" value="GPS"/>
    <property type="match status" value="1"/>
</dbReference>
<feature type="domain" description="GAIN-B" evidence="11">
    <location>
        <begin position="270"/>
        <end position="432"/>
    </location>
</feature>
<dbReference type="PROSITE" id="PS50261">
    <property type="entry name" value="G_PROTEIN_RECEP_F2_4"/>
    <property type="match status" value="1"/>
</dbReference>
<sequence length="669" mass="74697">MKKNVKWHYHDMPVYLSIDIDECTGDVCGSNSDCNNTIGAYTCSCLVGYNATNPEQPPGGENACIGTVCKCFFFNSHSVMPLSTVQVQADPVSFSPFLFFSFFFFPAGSYQCQCNDGYQNMRNAIPICQDIDECSEAPDICGSQTVCTNAPGTFYCSCPDGFYPSTGILWIVGVSFCKSKLGITLQLANSFSASMVRVPQFNRLQFLPENLLDALQPASCFRHARQEVSGVGPRAEAIKVSSEGDGETGSKILAISDRLVSAMVSPGRNESTTTMNSSTVVNSFIPCHNLRFNELSFVGLLLCDFSPGSAAVAFMTLRGLESLLSHRYFQTENRTEMYSDVITAVLPSVNNSNLSEPVNFTIQHKRMLPESGLVTCVYWEDKREETEKGETSKTMRWSVDGCWVARSNENFTVCSCSHLSTFALILQIDSFLEWLNRMCVIVGLFFFALAILTFLLCSWNPKINNTARLHLCLNLSLSHLLLLWNDRYLACTVIAGLLHFFVVASFVWMLLEALQLHLLVRKLSRVQVIQRDGLPRLSLYSIGYGVPFVIVGVSALVYSDGYGCDLCFFHQLNVILFCATLWSLRPTLADMRSDVSQLIIFKIVAQFVILGCPWILGLYQSNLFFHVLFILLNSQQGTFLYIVHCLLQGIAPSHSSQYEKPLLLFDFWE</sequence>
<keyword evidence="2" id="KW-1003">Cell membrane</keyword>
<dbReference type="PANTHER" id="PTHR12011:SF469">
    <property type="entry name" value="ADHESION G PROTEIN-COUPLED RECEPTOR E1-RELATED"/>
    <property type="match status" value="1"/>
</dbReference>
<organism evidence="13 14">
    <name type="scientific">Hippocampus comes</name>
    <name type="common">Tiger tail seahorse</name>
    <dbReference type="NCBI Taxonomy" id="109280"/>
    <lineage>
        <taxon>Eukaryota</taxon>
        <taxon>Metazoa</taxon>
        <taxon>Chordata</taxon>
        <taxon>Craniata</taxon>
        <taxon>Vertebrata</taxon>
        <taxon>Euteleostomi</taxon>
        <taxon>Actinopterygii</taxon>
        <taxon>Neopterygii</taxon>
        <taxon>Teleostei</taxon>
        <taxon>Neoteleostei</taxon>
        <taxon>Acanthomorphata</taxon>
        <taxon>Syngnathiaria</taxon>
        <taxon>Syngnathiformes</taxon>
        <taxon>Syngnathoidei</taxon>
        <taxon>Syngnathidae</taxon>
        <taxon>Hippocampus</taxon>
    </lineage>
</organism>
<evidence type="ECO:0000259" key="10">
    <source>
        <dbReference type="PROSITE" id="PS50026"/>
    </source>
</evidence>
<keyword evidence="4 9" id="KW-0812">Transmembrane</keyword>
<evidence type="ECO:0000256" key="3">
    <source>
        <dbReference type="ARBA" id="ARBA00022536"/>
    </source>
</evidence>
<feature type="domain" description="G-protein coupled receptors family 2 profile 2" evidence="12">
    <location>
        <begin position="432"/>
        <end position="584"/>
    </location>
</feature>
<evidence type="ECO:0000256" key="4">
    <source>
        <dbReference type="ARBA" id="ARBA00022692"/>
    </source>
</evidence>
<dbReference type="GO" id="GO:0004930">
    <property type="term" value="F:G protein-coupled receptor activity"/>
    <property type="evidence" value="ECO:0007669"/>
    <property type="project" value="InterPro"/>
</dbReference>
<feature type="transmembrane region" description="Helical" evidence="9">
    <location>
        <begin position="599"/>
        <end position="617"/>
    </location>
</feature>
<accession>A0A3Q2XJF8</accession>
<keyword evidence="7" id="KW-1015">Disulfide bond</keyword>
<dbReference type="InterPro" id="IPR000832">
    <property type="entry name" value="GPCR_2_secretin-like"/>
</dbReference>
<comment type="subcellular location">
    <subcellularLocation>
        <location evidence="1">Cell membrane</location>
        <topology evidence="1">Multi-pass membrane protein</topology>
    </subcellularLocation>
</comment>
<evidence type="ECO:0000313" key="14">
    <source>
        <dbReference type="Proteomes" id="UP000264820"/>
    </source>
</evidence>
<dbReference type="InterPro" id="IPR018097">
    <property type="entry name" value="EGF_Ca-bd_CS"/>
</dbReference>
<evidence type="ECO:0000256" key="5">
    <source>
        <dbReference type="ARBA" id="ARBA00022989"/>
    </source>
</evidence>
<dbReference type="GO" id="GO:0007189">
    <property type="term" value="P:adenylate cyclase-activating G protein-coupled receptor signaling pathway"/>
    <property type="evidence" value="ECO:0007669"/>
    <property type="project" value="TreeGrafter"/>
</dbReference>
<dbReference type="InterPro" id="IPR057244">
    <property type="entry name" value="GAIN_B"/>
</dbReference>
<reference evidence="13" key="2">
    <citation type="submission" date="2025-09" db="UniProtKB">
        <authorList>
            <consortium name="Ensembl"/>
        </authorList>
    </citation>
    <scope>IDENTIFICATION</scope>
</reference>
<dbReference type="Gene3D" id="1.20.1070.10">
    <property type="entry name" value="Rhodopsin 7-helix transmembrane proteins"/>
    <property type="match status" value="1"/>
</dbReference>
<dbReference type="SUPFAM" id="SSF57196">
    <property type="entry name" value="EGF/Laminin"/>
    <property type="match status" value="2"/>
</dbReference>
<dbReference type="Pfam" id="PF01825">
    <property type="entry name" value="GPS"/>
    <property type="match status" value="1"/>
</dbReference>
<dbReference type="OMA" id="CGPDAEC"/>
<keyword evidence="3 8" id="KW-0245">EGF-like domain</keyword>
<evidence type="ECO:0000256" key="9">
    <source>
        <dbReference type="SAM" id="Phobius"/>
    </source>
</evidence>
<evidence type="ECO:0000256" key="1">
    <source>
        <dbReference type="ARBA" id="ARBA00004651"/>
    </source>
</evidence>
<dbReference type="InterPro" id="IPR049883">
    <property type="entry name" value="NOTCH1_EGF-like"/>
</dbReference>
<dbReference type="Ensembl" id="ENSHCOT00000007859.1">
    <property type="protein sequence ID" value="ENSHCOP00000003972.1"/>
    <property type="gene ID" value="ENSHCOG00000005352.1"/>
</dbReference>
<dbReference type="InterPro" id="IPR000742">
    <property type="entry name" value="EGF"/>
</dbReference>
<dbReference type="InterPro" id="IPR017981">
    <property type="entry name" value="GPCR_2-like_7TM"/>
</dbReference>